<keyword evidence="6" id="KW-0539">Nucleus</keyword>
<dbReference type="OrthoDB" id="674948at2759"/>
<dbReference type="AlphaFoldDB" id="A0A8X6Y4K8"/>
<evidence type="ECO:0000256" key="2">
    <source>
        <dbReference type="ARBA" id="ARBA00023015"/>
    </source>
</evidence>
<feature type="compositionally biased region" description="Low complexity" evidence="8">
    <location>
        <begin position="358"/>
        <end position="368"/>
    </location>
</feature>
<keyword evidence="3" id="KW-0238">DNA-binding</keyword>
<keyword evidence="4" id="KW-0010">Activator</keyword>
<accession>A0A8X6Y4K8</accession>
<dbReference type="PANTHER" id="PTHR46004:SF3">
    <property type="entry name" value="CYCLIC AMP RESPONSE ELEMENT-BINDING PROTEIN A"/>
    <property type="match status" value="1"/>
</dbReference>
<evidence type="ECO:0000259" key="9">
    <source>
        <dbReference type="PROSITE" id="PS50217"/>
    </source>
</evidence>
<dbReference type="PROSITE" id="PS50217">
    <property type="entry name" value="BZIP"/>
    <property type="match status" value="1"/>
</dbReference>
<keyword evidence="11" id="KW-1185">Reference proteome</keyword>
<evidence type="ECO:0000256" key="6">
    <source>
        <dbReference type="ARBA" id="ARBA00023242"/>
    </source>
</evidence>
<feature type="compositionally biased region" description="Low complexity" evidence="8">
    <location>
        <begin position="543"/>
        <end position="560"/>
    </location>
</feature>
<gene>
    <name evidence="10" type="primary">Creb3l1</name>
    <name evidence="10" type="ORF">TNIN_98511</name>
</gene>
<feature type="region of interest" description="Disordered" evidence="8">
    <location>
        <begin position="334"/>
        <end position="395"/>
    </location>
</feature>
<dbReference type="GO" id="GO:0000981">
    <property type="term" value="F:DNA-binding transcription factor activity, RNA polymerase II-specific"/>
    <property type="evidence" value="ECO:0007669"/>
    <property type="project" value="TreeGrafter"/>
</dbReference>
<dbReference type="Proteomes" id="UP000886998">
    <property type="component" value="Unassembled WGS sequence"/>
</dbReference>
<dbReference type="Gene3D" id="1.20.5.170">
    <property type="match status" value="1"/>
</dbReference>
<evidence type="ECO:0000256" key="5">
    <source>
        <dbReference type="ARBA" id="ARBA00023163"/>
    </source>
</evidence>
<dbReference type="Pfam" id="PF00170">
    <property type="entry name" value="bZIP_1"/>
    <property type="match status" value="1"/>
</dbReference>
<evidence type="ECO:0000313" key="11">
    <source>
        <dbReference type="Proteomes" id="UP000886998"/>
    </source>
</evidence>
<feature type="compositionally biased region" description="Polar residues" evidence="8">
    <location>
        <begin position="347"/>
        <end position="356"/>
    </location>
</feature>
<dbReference type="EMBL" id="BMAV01015310">
    <property type="protein sequence ID" value="GFY64576.1"/>
    <property type="molecule type" value="Genomic_DNA"/>
</dbReference>
<name>A0A8X6Y4K8_9ARAC</name>
<feature type="region of interest" description="Disordered" evidence="8">
    <location>
        <begin position="536"/>
        <end position="570"/>
    </location>
</feature>
<comment type="caution">
    <text evidence="10">The sequence shown here is derived from an EMBL/GenBank/DDBJ whole genome shotgun (WGS) entry which is preliminary data.</text>
</comment>
<dbReference type="PROSITE" id="PS00036">
    <property type="entry name" value="BZIP_BASIC"/>
    <property type="match status" value="1"/>
</dbReference>
<dbReference type="InterPro" id="IPR046347">
    <property type="entry name" value="bZIP_sf"/>
</dbReference>
<evidence type="ECO:0000256" key="7">
    <source>
        <dbReference type="SAM" id="Coils"/>
    </source>
</evidence>
<keyword evidence="5" id="KW-0804">Transcription</keyword>
<dbReference type="CDD" id="cd14689">
    <property type="entry name" value="bZIP_CREB3"/>
    <property type="match status" value="1"/>
</dbReference>
<dbReference type="FunFam" id="1.20.5.170:FF:000054">
    <property type="entry name" value="Cyclic AMP-responsive element-binding protein 3-like 2"/>
    <property type="match status" value="1"/>
</dbReference>
<evidence type="ECO:0000256" key="8">
    <source>
        <dbReference type="SAM" id="MobiDB-lite"/>
    </source>
</evidence>
<comment type="subcellular location">
    <subcellularLocation>
        <location evidence="1">Nucleus</location>
    </subcellularLocation>
</comment>
<protein>
    <submittedName>
        <fullName evidence="10">Cyclic AMP-responsive element-binding protein 3-like protein 1</fullName>
    </submittedName>
</protein>
<proteinExistence type="predicted"/>
<dbReference type="InterPro" id="IPR004827">
    <property type="entry name" value="bZIP"/>
</dbReference>
<feature type="domain" description="BZIP" evidence="9">
    <location>
        <begin position="458"/>
        <end position="521"/>
    </location>
</feature>
<dbReference type="SUPFAM" id="SSF57959">
    <property type="entry name" value="Leucine zipper domain"/>
    <property type="match status" value="1"/>
</dbReference>
<evidence type="ECO:0000256" key="4">
    <source>
        <dbReference type="ARBA" id="ARBA00023159"/>
    </source>
</evidence>
<dbReference type="PANTHER" id="PTHR46004">
    <property type="entry name" value="CYCLIC AMP RESPONSE ELEMENT-BINDING PROTEIN A"/>
    <property type="match status" value="1"/>
</dbReference>
<evidence type="ECO:0000256" key="3">
    <source>
        <dbReference type="ARBA" id="ARBA00023125"/>
    </source>
</evidence>
<evidence type="ECO:0000313" key="10">
    <source>
        <dbReference type="EMBL" id="GFY64576.1"/>
    </source>
</evidence>
<dbReference type="SMART" id="SM00338">
    <property type="entry name" value="BRLZ"/>
    <property type="match status" value="1"/>
</dbReference>
<organism evidence="10 11">
    <name type="scientific">Trichonephila inaurata madagascariensis</name>
    <dbReference type="NCBI Taxonomy" id="2747483"/>
    <lineage>
        <taxon>Eukaryota</taxon>
        <taxon>Metazoa</taxon>
        <taxon>Ecdysozoa</taxon>
        <taxon>Arthropoda</taxon>
        <taxon>Chelicerata</taxon>
        <taxon>Arachnida</taxon>
        <taxon>Araneae</taxon>
        <taxon>Araneomorphae</taxon>
        <taxon>Entelegynae</taxon>
        <taxon>Araneoidea</taxon>
        <taxon>Nephilidae</taxon>
        <taxon>Trichonephila</taxon>
        <taxon>Trichonephila inaurata</taxon>
    </lineage>
</organism>
<feature type="coiled-coil region" evidence="7">
    <location>
        <begin position="476"/>
        <end position="524"/>
    </location>
</feature>
<reference evidence="10" key="1">
    <citation type="submission" date="2020-08" db="EMBL/GenBank/DDBJ databases">
        <title>Multicomponent nature underlies the extraordinary mechanical properties of spider dragline silk.</title>
        <authorList>
            <person name="Kono N."/>
            <person name="Nakamura H."/>
            <person name="Mori M."/>
            <person name="Yoshida Y."/>
            <person name="Ohtoshi R."/>
            <person name="Malay A.D."/>
            <person name="Moran D.A.P."/>
            <person name="Tomita M."/>
            <person name="Numata K."/>
            <person name="Arakawa K."/>
        </authorList>
    </citation>
    <scope>NUCLEOTIDE SEQUENCE</scope>
</reference>
<keyword evidence="7" id="KW-0175">Coiled coil</keyword>
<dbReference type="GO" id="GO:0035497">
    <property type="term" value="F:cAMP response element binding"/>
    <property type="evidence" value="ECO:0007669"/>
    <property type="project" value="TreeGrafter"/>
</dbReference>
<dbReference type="GO" id="GO:0005634">
    <property type="term" value="C:nucleus"/>
    <property type="evidence" value="ECO:0007669"/>
    <property type="project" value="UniProtKB-SubCell"/>
</dbReference>
<evidence type="ECO:0000256" key="1">
    <source>
        <dbReference type="ARBA" id="ARBA00004123"/>
    </source>
</evidence>
<keyword evidence="2" id="KW-0805">Transcription regulation</keyword>
<sequence length="570" mass="62300">MCNFHLLALIQLEENDIGVHPDNHPKIEDLVEQQSNIGRTDETSTTDFAFHSFKELPLSKHLLTLAKEALPWRILTRSGKPTRISRAVASGGFTIEAEGKLVGICKISETFIKLATDPASNLDSIMEVLEQVTYTDSDLRDIWDTESFGSVPNIPYDETILKHLAEDMNLDTEADWAQILDHQPIVLNDRMMTDAVQSPHIQSEHSYSLTLSDEMPQSPFGHNIKLEDYGKDMEAECFPAVSMTSATGQSDFSEEILIKQEPASPPPASSPRISTISSLLNAPSPPLSSSSLHPHSLLKQPTIVLAARTSSASTSSRDHPILFPKVNIKVEPSLSTSGFPLPPTPPSCNGSDSEGSLSPVHGGSSHQPSSPPGLLCNPPSSTSSSSTSGHGLGRKSHAKIVLPVSSSKHSNSQTALISSQPKGATGVLQLTDEEKRTLLAEGYHIPQKLPLTKAEERSLKKIRRKIKNKISAQESRRKKKEYMDALEKKVEVLSSENSEYKKKLDSLEGNNKCLLSQLQNLQAMLNEIPNKRCRNAATQTFPSSTSVRQSGSSRSEMSTELFESTDAKGR</sequence>